<gene>
    <name evidence="4" type="ORF">BD410DRAFT_142541</name>
</gene>
<dbReference type="InterPro" id="IPR036322">
    <property type="entry name" value="WD40_repeat_dom_sf"/>
</dbReference>
<dbReference type="SUPFAM" id="SSF50978">
    <property type="entry name" value="WD40 repeat-like"/>
    <property type="match status" value="1"/>
</dbReference>
<dbReference type="STRING" id="50990.A0A4Y7Q8I5"/>
<dbReference type="EMBL" id="ML170169">
    <property type="protein sequence ID" value="TDL23611.1"/>
    <property type="molecule type" value="Genomic_DNA"/>
</dbReference>
<keyword evidence="2" id="KW-0677">Repeat</keyword>
<dbReference type="InterPro" id="IPR015943">
    <property type="entry name" value="WD40/YVTN_repeat-like_dom_sf"/>
</dbReference>
<dbReference type="PANTHER" id="PTHR22806:SF0">
    <property type="entry name" value="NUCLEOPORIN NUP37"/>
    <property type="match status" value="1"/>
</dbReference>
<protein>
    <submittedName>
        <fullName evidence="4">Uncharacterized protein</fullName>
    </submittedName>
</protein>
<dbReference type="Gene3D" id="2.130.10.10">
    <property type="entry name" value="YVTN repeat-like/Quinoprotein amine dehydrogenase"/>
    <property type="match status" value="1"/>
</dbReference>
<dbReference type="AlphaFoldDB" id="A0A4Y7Q8I5"/>
<organism evidence="4 5">
    <name type="scientific">Rickenella mellea</name>
    <dbReference type="NCBI Taxonomy" id="50990"/>
    <lineage>
        <taxon>Eukaryota</taxon>
        <taxon>Fungi</taxon>
        <taxon>Dikarya</taxon>
        <taxon>Basidiomycota</taxon>
        <taxon>Agaricomycotina</taxon>
        <taxon>Agaricomycetes</taxon>
        <taxon>Hymenochaetales</taxon>
        <taxon>Rickenellaceae</taxon>
        <taxon>Rickenella</taxon>
    </lineage>
</organism>
<evidence type="ECO:0000313" key="5">
    <source>
        <dbReference type="Proteomes" id="UP000294933"/>
    </source>
</evidence>
<name>A0A4Y7Q8I5_9AGAM</name>
<dbReference type="InterPro" id="IPR001680">
    <property type="entry name" value="WD40_rpt"/>
</dbReference>
<dbReference type="VEuPathDB" id="FungiDB:BD410DRAFT_142541"/>
<dbReference type="PROSITE" id="PS00678">
    <property type="entry name" value="WD_REPEATS_1"/>
    <property type="match status" value="1"/>
</dbReference>
<dbReference type="InterPro" id="IPR037626">
    <property type="entry name" value="NUP37"/>
</dbReference>
<dbReference type="InterPro" id="IPR019775">
    <property type="entry name" value="WD40_repeat_CS"/>
</dbReference>
<dbReference type="OrthoDB" id="340259at2759"/>
<evidence type="ECO:0000256" key="3">
    <source>
        <dbReference type="PROSITE-ProRule" id="PRU00221"/>
    </source>
</evidence>
<proteinExistence type="predicted"/>
<keyword evidence="1 3" id="KW-0853">WD repeat</keyword>
<evidence type="ECO:0000313" key="4">
    <source>
        <dbReference type="EMBL" id="TDL23611.1"/>
    </source>
</evidence>
<feature type="repeat" description="WD" evidence="3">
    <location>
        <begin position="108"/>
        <end position="145"/>
    </location>
</feature>
<dbReference type="PANTHER" id="PTHR22806">
    <property type="entry name" value="NUCLEOPORIN NUP37 P37 -RELATED"/>
    <property type="match status" value="1"/>
</dbReference>
<keyword evidence="5" id="KW-1185">Reference proteome</keyword>
<reference evidence="4 5" key="1">
    <citation type="submission" date="2018-06" db="EMBL/GenBank/DDBJ databases">
        <title>A transcriptomic atlas of mushroom development highlights an independent origin of complex multicellularity.</title>
        <authorList>
            <consortium name="DOE Joint Genome Institute"/>
            <person name="Krizsan K."/>
            <person name="Almasi E."/>
            <person name="Merenyi Z."/>
            <person name="Sahu N."/>
            <person name="Viragh M."/>
            <person name="Koszo T."/>
            <person name="Mondo S."/>
            <person name="Kiss B."/>
            <person name="Balint B."/>
            <person name="Kues U."/>
            <person name="Barry K."/>
            <person name="Hegedus J.C."/>
            <person name="Henrissat B."/>
            <person name="Johnson J."/>
            <person name="Lipzen A."/>
            <person name="Ohm R."/>
            <person name="Nagy I."/>
            <person name="Pangilinan J."/>
            <person name="Yan J."/>
            <person name="Xiong Y."/>
            <person name="Grigoriev I.V."/>
            <person name="Hibbett D.S."/>
            <person name="Nagy L.G."/>
        </authorList>
    </citation>
    <scope>NUCLEOTIDE SEQUENCE [LARGE SCALE GENOMIC DNA]</scope>
    <source>
        <strain evidence="4 5">SZMC22713</strain>
    </source>
</reference>
<dbReference type="GO" id="GO:0031080">
    <property type="term" value="C:nuclear pore outer ring"/>
    <property type="evidence" value="ECO:0007669"/>
    <property type="project" value="InterPro"/>
</dbReference>
<dbReference type="PROSITE" id="PS50082">
    <property type="entry name" value="WD_REPEATS_2"/>
    <property type="match status" value="1"/>
</dbReference>
<dbReference type="Proteomes" id="UP000294933">
    <property type="component" value="Unassembled WGS sequence"/>
</dbReference>
<accession>A0A4Y7Q8I5</accession>
<sequence>MVDLKYHHGTDVHLVRASYHEDATDLVAIAGDKSVEVIQCAEHSVNVIASFYLGLRPTAIAWSPQTISPTSSDDWSIELAISTHDFGLHLLTKSHSDDERVFHFGGGLTGHHGRINDLSFVGGRERVAQHLASVSDDKNLIVWDLYPSTDHANSPINSPLPSQSPSGTRAQPTALVIPFAHPLTSVSSHPLTSKEFIVSDCRGSVFLTDWRKDPNEEDETWHHIVELVHPTALAKAATNRSGYWTGCASWRRDSLDLVGAVHGPSYALWDISNLRGGKPFAGGVSFPEGGHRFRWCPTLTEYFAMSTKSPIHGAAIHLYNVTYPHAQPIVINLAPQPQRVLDFDWIGSKGIPRLACAVGHDVYIFPISTEDE</sequence>
<evidence type="ECO:0000256" key="2">
    <source>
        <dbReference type="ARBA" id="ARBA00022737"/>
    </source>
</evidence>
<evidence type="ECO:0000256" key="1">
    <source>
        <dbReference type="ARBA" id="ARBA00022574"/>
    </source>
</evidence>